<dbReference type="AlphaFoldDB" id="A0ABD3CYS8"/>
<feature type="transmembrane region" description="Helical" evidence="7">
    <location>
        <begin position="487"/>
        <end position="506"/>
    </location>
</feature>
<dbReference type="EMBL" id="JAVIJP010000027">
    <property type="protein sequence ID" value="KAL3635165.1"/>
    <property type="molecule type" value="Genomic_DNA"/>
</dbReference>
<feature type="transmembrane region" description="Helical" evidence="7">
    <location>
        <begin position="526"/>
        <end position="544"/>
    </location>
</feature>
<evidence type="ECO:0000256" key="4">
    <source>
        <dbReference type="ARBA" id="ARBA00022989"/>
    </source>
</evidence>
<feature type="transmembrane region" description="Helical" evidence="7">
    <location>
        <begin position="39"/>
        <end position="58"/>
    </location>
</feature>
<proteinExistence type="inferred from homology"/>
<comment type="similarity">
    <text evidence="2">Belongs to the major facilitator superfamily. Proton-dependent oligopeptide transporter (POT/PTR) (TC 2.A.17) family.</text>
</comment>
<accession>A0ABD3CYS8</accession>
<keyword evidence="3 7" id="KW-0812">Transmembrane</keyword>
<gene>
    <name evidence="8" type="ORF">CASFOL_019712</name>
</gene>
<dbReference type="Pfam" id="PF00854">
    <property type="entry name" value="PTR2"/>
    <property type="match status" value="1"/>
</dbReference>
<evidence type="ECO:0000256" key="6">
    <source>
        <dbReference type="ARBA" id="ARBA00044504"/>
    </source>
</evidence>
<comment type="similarity">
    <text evidence="6">Belongs to the major facilitator superfamily. Phosphate:H(+) symporter (TC 2.A.1.9) family.</text>
</comment>
<sequence>MEEDGEPRYNSLSISPTKEAKGGFTATSFLYGLNGLENMGVVANMVSLVLYFSYKMYFDLSTSANTLTNLLGSTYLLSVVGGFISDVYIHRFNCCLIFGTIEVLALSMMTIQAHVDSLQPKPCGKSSCVENGVAVYFYTSLCLLGLGIGGLRGALPAFGADQFDPKDPKEAKGLASYFNWLLLSSVTGGSIGVTIVVYVATNKNNHNWWKGFLIAAVGTFVGLLFLVAGKPFYRIHVPRDSPITRIAQVIVVAIKNGKLSNSYSPSELYEINEKNSYSTAPKIAHTQQFRWLDKAAIVPPNTQPSPWKVCTVTQVEEVKILTRMLPIIASTIILNTCMAQLQTFSVQQGYRMDPRLGSFKVPAASIPVIPLLFLIILIPIYDRIFVPLVRKFTKHPSGITPLQRVGVGLVLSSVSMAVAGVIEVKRKNRSLSDPLRPISLFWLAFQFGIFGIADMFTLVGLLEFYYKEAPAGMKSLSTSFVFISQSFGYYLSSVFVNVVNSVTKRVAPSGHGWLHGQDLDRNNLDLFFWFLAILSAINFLNYLFCSVWYKYKNDGEGGAGGVVDDATTPEGRSTSPVPFLKAANGGSHNVVEDVINGKE</sequence>
<dbReference type="SUPFAM" id="SSF103473">
    <property type="entry name" value="MFS general substrate transporter"/>
    <property type="match status" value="1"/>
</dbReference>
<feature type="transmembrane region" description="Helical" evidence="7">
    <location>
        <begin position="70"/>
        <end position="89"/>
    </location>
</feature>
<name>A0ABD3CYS8_9LAMI</name>
<dbReference type="GO" id="GO:0016020">
    <property type="term" value="C:membrane"/>
    <property type="evidence" value="ECO:0007669"/>
    <property type="project" value="UniProtKB-SubCell"/>
</dbReference>
<evidence type="ECO:0000313" key="8">
    <source>
        <dbReference type="EMBL" id="KAL3635165.1"/>
    </source>
</evidence>
<evidence type="ECO:0000256" key="3">
    <source>
        <dbReference type="ARBA" id="ARBA00022692"/>
    </source>
</evidence>
<dbReference type="PANTHER" id="PTHR11654">
    <property type="entry name" value="OLIGOPEPTIDE TRANSPORTER-RELATED"/>
    <property type="match status" value="1"/>
</dbReference>
<feature type="transmembrane region" description="Helical" evidence="7">
    <location>
        <begin position="96"/>
        <end position="115"/>
    </location>
</feature>
<dbReference type="Gene3D" id="1.20.1250.20">
    <property type="entry name" value="MFS general substrate transporter like domains"/>
    <property type="match status" value="1"/>
</dbReference>
<keyword evidence="4 7" id="KW-1133">Transmembrane helix</keyword>
<reference evidence="9" key="1">
    <citation type="journal article" date="2024" name="IScience">
        <title>Strigolactones Initiate the Formation of Haustorium-like Structures in Castilleja.</title>
        <authorList>
            <person name="Buerger M."/>
            <person name="Peterson D."/>
            <person name="Chory J."/>
        </authorList>
    </citation>
    <scope>NUCLEOTIDE SEQUENCE [LARGE SCALE GENOMIC DNA]</scope>
</reference>
<dbReference type="InterPro" id="IPR000109">
    <property type="entry name" value="POT_fam"/>
</dbReference>
<feature type="transmembrane region" description="Helical" evidence="7">
    <location>
        <begin position="212"/>
        <end position="229"/>
    </location>
</feature>
<comment type="subcellular location">
    <subcellularLocation>
        <location evidence="1">Membrane</location>
        <topology evidence="1">Multi-pass membrane protein</topology>
    </subcellularLocation>
</comment>
<dbReference type="InterPro" id="IPR036259">
    <property type="entry name" value="MFS_trans_sf"/>
</dbReference>
<evidence type="ECO:0000256" key="1">
    <source>
        <dbReference type="ARBA" id="ARBA00004141"/>
    </source>
</evidence>
<feature type="transmembrane region" description="Helical" evidence="7">
    <location>
        <begin position="361"/>
        <end position="381"/>
    </location>
</feature>
<feature type="transmembrane region" description="Helical" evidence="7">
    <location>
        <begin position="442"/>
        <end position="466"/>
    </location>
</feature>
<feature type="transmembrane region" description="Helical" evidence="7">
    <location>
        <begin position="135"/>
        <end position="155"/>
    </location>
</feature>
<feature type="transmembrane region" description="Helical" evidence="7">
    <location>
        <begin position="402"/>
        <end position="422"/>
    </location>
</feature>
<keyword evidence="5 7" id="KW-0472">Membrane</keyword>
<protein>
    <submittedName>
        <fullName evidence="8">Uncharacterized protein</fullName>
    </submittedName>
</protein>
<keyword evidence="9" id="KW-1185">Reference proteome</keyword>
<evidence type="ECO:0000256" key="7">
    <source>
        <dbReference type="SAM" id="Phobius"/>
    </source>
</evidence>
<feature type="transmembrane region" description="Helical" evidence="7">
    <location>
        <begin position="324"/>
        <end position="341"/>
    </location>
</feature>
<organism evidence="8 9">
    <name type="scientific">Castilleja foliolosa</name>
    <dbReference type="NCBI Taxonomy" id="1961234"/>
    <lineage>
        <taxon>Eukaryota</taxon>
        <taxon>Viridiplantae</taxon>
        <taxon>Streptophyta</taxon>
        <taxon>Embryophyta</taxon>
        <taxon>Tracheophyta</taxon>
        <taxon>Spermatophyta</taxon>
        <taxon>Magnoliopsida</taxon>
        <taxon>eudicotyledons</taxon>
        <taxon>Gunneridae</taxon>
        <taxon>Pentapetalae</taxon>
        <taxon>asterids</taxon>
        <taxon>lamiids</taxon>
        <taxon>Lamiales</taxon>
        <taxon>Orobanchaceae</taxon>
        <taxon>Pedicularideae</taxon>
        <taxon>Castillejinae</taxon>
        <taxon>Castilleja</taxon>
    </lineage>
</organism>
<dbReference type="Proteomes" id="UP001632038">
    <property type="component" value="Unassembled WGS sequence"/>
</dbReference>
<evidence type="ECO:0000256" key="5">
    <source>
        <dbReference type="ARBA" id="ARBA00023136"/>
    </source>
</evidence>
<evidence type="ECO:0000313" key="9">
    <source>
        <dbReference type="Proteomes" id="UP001632038"/>
    </source>
</evidence>
<evidence type="ECO:0000256" key="2">
    <source>
        <dbReference type="ARBA" id="ARBA00005982"/>
    </source>
</evidence>
<feature type="transmembrane region" description="Helical" evidence="7">
    <location>
        <begin position="176"/>
        <end position="200"/>
    </location>
</feature>
<comment type="caution">
    <text evidence="8">The sequence shown here is derived from an EMBL/GenBank/DDBJ whole genome shotgun (WGS) entry which is preliminary data.</text>
</comment>